<protein>
    <submittedName>
        <fullName evidence="2">Uncharacterized protein</fullName>
    </submittedName>
</protein>
<dbReference type="EMBL" id="EQ962653">
    <property type="protein sequence ID" value="EED22049.1"/>
    <property type="molecule type" value="Genomic_DNA"/>
</dbReference>
<dbReference type="OMA" id="QMDMENE"/>
<evidence type="ECO:0000313" key="3">
    <source>
        <dbReference type="Proteomes" id="UP000001745"/>
    </source>
</evidence>
<organism evidence="2 3">
    <name type="scientific">Talaromyces stipitatus (strain ATCC 10500 / CBS 375.48 / QM 6759 / NRRL 1006)</name>
    <name type="common">Penicillium stipitatum</name>
    <dbReference type="NCBI Taxonomy" id="441959"/>
    <lineage>
        <taxon>Eukaryota</taxon>
        <taxon>Fungi</taxon>
        <taxon>Dikarya</taxon>
        <taxon>Ascomycota</taxon>
        <taxon>Pezizomycotina</taxon>
        <taxon>Eurotiomycetes</taxon>
        <taxon>Eurotiomycetidae</taxon>
        <taxon>Eurotiales</taxon>
        <taxon>Trichocomaceae</taxon>
        <taxon>Talaromyces</taxon>
        <taxon>Talaromyces sect. Talaromyces</taxon>
    </lineage>
</organism>
<dbReference type="InParanoid" id="B8M373"/>
<dbReference type="AlphaFoldDB" id="B8M373"/>
<dbReference type="OrthoDB" id="4226243at2759"/>
<accession>B8M373</accession>
<evidence type="ECO:0000256" key="1">
    <source>
        <dbReference type="SAM" id="Coils"/>
    </source>
</evidence>
<gene>
    <name evidence="2" type="ORF">TSTA_092950</name>
</gene>
<sequence length="296" mass="33484">MYPFKSISKAVMPSLRAAQVSMAFPKAHSLPNLHAAQAPPVKLSPGNGYTCQKSVLQGQPDSSALIPKAKLPTPCPYPTIYIPNPRQYTKEEYAELALHFENRVKGQWKKVWFGLYQVEGAKESTHAAEIRKLYAGAGMGESLRKPGNQDTTIYFRGYWEFTGLGRLSHVLVESGPTDFWPVIGRLKMYDGIALDNMQFISIMLKEYEKQVDQLSELYQFLEGMQIPHHVEPTEEHIKTVMHGFRERSGNIAQALIDLDLEMGAMQRNINQEAAQLHGSSLERVETLHFRKEVLKP</sequence>
<dbReference type="Proteomes" id="UP000001745">
    <property type="component" value="Unassembled WGS sequence"/>
</dbReference>
<reference evidence="3" key="1">
    <citation type="journal article" date="2015" name="Genome Announc.">
        <title>Genome sequence of the AIDS-associated pathogen Penicillium marneffei (ATCC18224) and its near taxonomic relative Talaromyces stipitatus (ATCC10500).</title>
        <authorList>
            <person name="Nierman W.C."/>
            <person name="Fedorova-Abrams N.D."/>
            <person name="Andrianopoulos A."/>
        </authorList>
    </citation>
    <scope>NUCLEOTIDE SEQUENCE [LARGE SCALE GENOMIC DNA]</scope>
    <source>
        <strain evidence="3">ATCC 10500 / CBS 375.48 / QM 6759 / NRRL 1006</strain>
    </source>
</reference>
<proteinExistence type="predicted"/>
<evidence type="ECO:0000313" key="2">
    <source>
        <dbReference type="EMBL" id="EED22049.1"/>
    </source>
</evidence>
<feature type="coiled-coil region" evidence="1">
    <location>
        <begin position="197"/>
        <end position="224"/>
    </location>
</feature>
<name>B8M373_TALSN</name>
<dbReference type="VEuPathDB" id="FungiDB:TSTA_092950"/>
<dbReference type="PhylomeDB" id="B8M373"/>
<keyword evidence="3" id="KW-1185">Reference proteome</keyword>
<keyword evidence="1" id="KW-0175">Coiled coil</keyword>
<dbReference type="GeneID" id="8099473"/>
<dbReference type="RefSeq" id="XP_002479012.1">
    <property type="nucleotide sequence ID" value="XM_002478967.1"/>
</dbReference>
<dbReference type="HOGENOM" id="CLU_930986_0_0_1"/>